<dbReference type="Gene3D" id="3.60.21.10">
    <property type="match status" value="1"/>
</dbReference>
<reference evidence="4" key="1">
    <citation type="submission" date="2019-11" db="EMBL/GenBank/DDBJ databases">
        <authorList>
            <person name="Feng L."/>
        </authorList>
    </citation>
    <scope>NUCLEOTIDE SEQUENCE</scope>
    <source>
        <strain evidence="4">BgluceraseaLFYP119</strain>
    </source>
</reference>
<feature type="domain" description="Calcineurin-like phosphoesterase" evidence="3">
    <location>
        <begin position="4"/>
        <end position="139"/>
    </location>
</feature>
<evidence type="ECO:0000256" key="1">
    <source>
        <dbReference type="ARBA" id="ARBA00008950"/>
    </source>
</evidence>
<dbReference type="PANTHER" id="PTHR11124">
    <property type="entry name" value="VACUOLAR SORTING PROTEIN VPS29"/>
    <property type="match status" value="1"/>
</dbReference>
<sequence length="151" mass="17271">MAKKIGIISDTHGLLRPQVMEILKTCDCILHGGDINKPEILDELRPLASIYAVRGNNDREWAEGLAKTLRFTIEGVEFFMTHNKKDVDWELGSAQVVVFGHTHRYFEKEIDGRLWLNPGSCGKRRFDQEITMAVMQIENGNYQVEKVVIEP</sequence>
<organism evidence="4">
    <name type="scientific">Blautia glucerasea</name>
    <dbReference type="NCBI Taxonomy" id="536633"/>
    <lineage>
        <taxon>Bacteria</taxon>
        <taxon>Bacillati</taxon>
        <taxon>Bacillota</taxon>
        <taxon>Clostridia</taxon>
        <taxon>Lachnospirales</taxon>
        <taxon>Lachnospiraceae</taxon>
        <taxon>Blautia</taxon>
    </lineage>
</organism>
<dbReference type="GO" id="GO:0046872">
    <property type="term" value="F:metal ion binding"/>
    <property type="evidence" value="ECO:0007669"/>
    <property type="project" value="UniProtKB-KW"/>
</dbReference>
<comment type="similarity">
    <text evidence="1 2">Belongs to the metallophosphoesterase superfamily. YfcE family.</text>
</comment>
<dbReference type="GO" id="GO:0016787">
    <property type="term" value="F:hydrolase activity"/>
    <property type="evidence" value="ECO:0007669"/>
    <property type="project" value="UniProtKB-UniRule"/>
</dbReference>
<proteinExistence type="inferred from homology"/>
<evidence type="ECO:0000313" key="4">
    <source>
        <dbReference type="EMBL" id="VYS98495.1"/>
    </source>
</evidence>
<gene>
    <name evidence="4" type="ORF">BGLFYP119_01361</name>
</gene>
<dbReference type="InterPro" id="IPR000979">
    <property type="entry name" value="Phosphodiesterase_MJ0936/Vps29"/>
</dbReference>
<protein>
    <recommendedName>
        <fullName evidence="2">Phosphoesterase</fullName>
        <ecNumber evidence="2">3.1.4.-</ecNumber>
    </recommendedName>
</protein>
<evidence type="ECO:0000256" key="2">
    <source>
        <dbReference type="RuleBase" id="RU362039"/>
    </source>
</evidence>
<dbReference type="AlphaFoldDB" id="A0A6N2T3U4"/>
<comment type="cofactor">
    <cofactor evidence="2">
        <name>a divalent metal cation</name>
        <dbReference type="ChEBI" id="CHEBI:60240"/>
    </cofactor>
</comment>
<evidence type="ECO:0000259" key="3">
    <source>
        <dbReference type="Pfam" id="PF12850"/>
    </source>
</evidence>
<keyword evidence="2" id="KW-0479">Metal-binding</keyword>
<dbReference type="RefSeq" id="WP_156353690.1">
    <property type="nucleotide sequence ID" value="NZ_CACRST010000011.1"/>
</dbReference>
<dbReference type="Pfam" id="PF12850">
    <property type="entry name" value="Metallophos_2"/>
    <property type="match status" value="1"/>
</dbReference>
<dbReference type="NCBIfam" id="TIGR00040">
    <property type="entry name" value="yfcE"/>
    <property type="match status" value="1"/>
</dbReference>
<dbReference type="InterPro" id="IPR024654">
    <property type="entry name" value="Calcineurin-like_PHP_lpxH"/>
</dbReference>
<dbReference type="EMBL" id="CACRST010000011">
    <property type="protein sequence ID" value="VYS98495.1"/>
    <property type="molecule type" value="Genomic_DNA"/>
</dbReference>
<name>A0A6N2T3U4_9FIRM</name>
<dbReference type="SUPFAM" id="SSF56300">
    <property type="entry name" value="Metallo-dependent phosphatases"/>
    <property type="match status" value="1"/>
</dbReference>
<dbReference type="InterPro" id="IPR029052">
    <property type="entry name" value="Metallo-depent_PP-like"/>
</dbReference>
<accession>A0A6N2T3U4</accession>
<dbReference type="EC" id="3.1.4.-" evidence="2"/>